<protein>
    <submittedName>
        <fullName evidence="1">Uncharacterized protein</fullName>
    </submittedName>
</protein>
<dbReference type="AlphaFoldDB" id="A0AAV5JS02"/>
<organism evidence="1 2">
    <name type="scientific">Rubroshorea leprosula</name>
    <dbReference type="NCBI Taxonomy" id="152421"/>
    <lineage>
        <taxon>Eukaryota</taxon>
        <taxon>Viridiplantae</taxon>
        <taxon>Streptophyta</taxon>
        <taxon>Embryophyta</taxon>
        <taxon>Tracheophyta</taxon>
        <taxon>Spermatophyta</taxon>
        <taxon>Magnoliopsida</taxon>
        <taxon>eudicotyledons</taxon>
        <taxon>Gunneridae</taxon>
        <taxon>Pentapetalae</taxon>
        <taxon>rosids</taxon>
        <taxon>malvids</taxon>
        <taxon>Malvales</taxon>
        <taxon>Dipterocarpaceae</taxon>
        <taxon>Rubroshorea</taxon>
    </lineage>
</organism>
<accession>A0AAV5JS02</accession>
<gene>
    <name evidence="1" type="ORF">SLEP1_g25688</name>
</gene>
<sequence>MDELIVKECPKLEIFSDSEIHAPELKKVCRTGYDKGCWEVDLNTTIRTLNAEKRDTLEELGSLRWKLANLWAPISAEGI</sequence>
<dbReference type="EMBL" id="BPVZ01000042">
    <property type="protein sequence ID" value="GKV14885.1"/>
    <property type="molecule type" value="Genomic_DNA"/>
</dbReference>
<name>A0AAV5JS02_9ROSI</name>
<evidence type="ECO:0000313" key="2">
    <source>
        <dbReference type="Proteomes" id="UP001054252"/>
    </source>
</evidence>
<proteinExistence type="predicted"/>
<dbReference type="Proteomes" id="UP001054252">
    <property type="component" value="Unassembled WGS sequence"/>
</dbReference>
<comment type="caution">
    <text evidence="1">The sequence shown here is derived from an EMBL/GenBank/DDBJ whole genome shotgun (WGS) entry which is preliminary data.</text>
</comment>
<evidence type="ECO:0000313" key="1">
    <source>
        <dbReference type="EMBL" id="GKV14885.1"/>
    </source>
</evidence>
<reference evidence="1 2" key="1">
    <citation type="journal article" date="2021" name="Commun. Biol.">
        <title>The genome of Shorea leprosula (Dipterocarpaceae) highlights the ecological relevance of drought in aseasonal tropical rainforests.</title>
        <authorList>
            <person name="Ng K.K.S."/>
            <person name="Kobayashi M.J."/>
            <person name="Fawcett J.A."/>
            <person name="Hatakeyama M."/>
            <person name="Paape T."/>
            <person name="Ng C.H."/>
            <person name="Ang C.C."/>
            <person name="Tnah L.H."/>
            <person name="Lee C.T."/>
            <person name="Nishiyama T."/>
            <person name="Sese J."/>
            <person name="O'Brien M.J."/>
            <person name="Copetti D."/>
            <person name="Mohd Noor M.I."/>
            <person name="Ong R.C."/>
            <person name="Putra M."/>
            <person name="Sireger I.Z."/>
            <person name="Indrioko S."/>
            <person name="Kosugi Y."/>
            <person name="Izuno A."/>
            <person name="Isagi Y."/>
            <person name="Lee S.L."/>
            <person name="Shimizu K.K."/>
        </authorList>
    </citation>
    <scope>NUCLEOTIDE SEQUENCE [LARGE SCALE GENOMIC DNA]</scope>
    <source>
        <strain evidence="1">214</strain>
    </source>
</reference>
<keyword evidence="2" id="KW-1185">Reference proteome</keyword>